<name>H6LJM2_ACEWD</name>
<dbReference type="STRING" id="931626.Awo_c32220"/>
<organism evidence="1 2">
    <name type="scientific">Acetobacterium woodii (strain ATCC 29683 / DSM 1030 / JCM 2381 / KCTC 1655 / WB1)</name>
    <dbReference type="NCBI Taxonomy" id="931626"/>
    <lineage>
        <taxon>Bacteria</taxon>
        <taxon>Bacillati</taxon>
        <taxon>Bacillota</taxon>
        <taxon>Clostridia</taxon>
        <taxon>Eubacteriales</taxon>
        <taxon>Eubacteriaceae</taxon>
        <taxon>Acetobacterium</taxon>
    </lineage>
</organism>
<keyword evidence="2" id="KW-1185">Reference proteome</keyword>
<protein>
    <submittedName>
        <fullName evidence="1">Uncharacterized protein</fullName>
    </submittedName>
</protein>
<sequence length="62" mass="6761">MNDKLATKVVGLADEDLEKITGGMERSLLIGSICQQECPYKNMTEPPCGDCQYGSDMTTNCL</sequence>
<dbReference type="RefSeq" id="WP_014357546.1">
    <property type="nucleotide sequence ID" value="NC_016894.1"/>
</dbReference>
<evidence type="ECO:0000313" key="2">
    <source>
        <dbReference type="Proteomes" id="UP000007177"/>
    </source>
</evidence>
<reference evidence="2" key="1">
    <citation type="submission" date="2011-07" db="EMBL/GenBank/DDBJ databases">
        <title>Complete genome sequence of Acetobacterium woodii.</title>
        <authorList>
            <person name="Poehlein A."/>
            <person name="Schmidt S."/>
            <person name="Kaster A.-K."/>
            <person name="Goenrich M."/>
            <person name="Vollmers J."/>
            <person name="Thuermer A."/>
            <person name="Gottschalk G."/>
            <person name="Thauer R.K."/>
            <person name="Daniel R."/>
            <person name="Mueller V."/>
        </authorList>
    </citation>
    <scope>NUCLEOTIDE SEQUENCE [LARGE SCALE GENOMIC DNA]</scope>
    <source>
        <strain evidence="2">ATCC 29683 / DSM 1030 / JCM 2381 / KCTC 1655 / WB1</strain>
    </source>
</reference>
<proteinExistence type="predicted"/>
<dbReference type="HOGENOM" id="CLU_2893504_0_0_9"/>
<accession>H6LJM2</accession>
<dbReference type="KEGG" id="awo:Awo_c32220"/>
<dbReference type="AlphaFoldDB" id="H6LJM2"/>
<evidence type="ECO:0000313" key="1">
    <source>
        <dbReference type="EMBL" id="AFA49950.1"/>
    </source>
</evidence>
<dbReference type="EMBL" id="CP002987">
    <property type="protein sequence ID" value="AFA49950.1"/>
    <property type="molecule type" value="Genomic_DNA"/>
</dbReference>
<gene>
    <name evidence="1" type="ordered locus">Awo_c32220</name>
</gene>
<dbReference type="Proteomes" id="UP000007177">
    <property type="component" value="Chromosome"/>
</dbReference>
<reference evidence="1 2" key="2">
    <citation type="journal article" date="2012" name="PLoS ONE">
        <title>An ancient pathway combining carbon dioxide fixation with the generation and utilization of a sodium ion gradient for ATP synthesis.</title>
        <authorList>
            <person name="Poehlein A."/>
            <person name="Schmidt S."/>
            <person name="Kaster A.K."/>
            <person name="Goenrich M."/>
            <person name="Vollmers J."/>
            <person name="Thurmer A."/>
            <person name="Bertsch J."/>
            <person name="Schuchmann K."/>
            <person name="Voigt B."/>
            <person name="Hecker M."/>
            <person name="Daniel R."/>
            <person name="Thauer R.K."/>
            <person name="Gottschalk G."/>
            <person name="Muller V."/>
        </authorList>
    </citation>
    <scope>NUCLEOTIDE SEQUENCE [LARGE SCALE GENOMIC DNA]</scope>
    <source>
        <strain evidence="2">ATCC 29683 / DSM 1030 / JCM 2381 / KCTC 1655 / WB1</strain>
    </source>
</reference>